<dbReference type="EMBL" id="JAWCUI010000112">
    <property type="protein sequence ID" value="KAL1887681.1"/>
    <property type="molecule type" value="Genomic_DNA"/>
</dbReference>
<comment type="caution">
    <text evidence="2">The sequence shown here is derived from an EMBL/GenBank/DDBJ whole genome shotgun (WGS) entry which is preliminary data.</text>
</comment>
<evidence type="ECO:0000256" key="1">
    <source>
        <dbReference type="ARBA" id="ARBA00007865"/>
    </source>
</evidence>
<dbReference type="Pfam" id="PF04199">
    <property type="entry name" value="Cyclase"/>
    <property type="match status" value="1"/>
</dbReference>
<dbReference type="PANTHER" id="PTHR34861:SF11">
    <property type="entry name" value="CYCLASE"/>
    <property type="match status" value="1"/>
</dbReference>
<keyword evidence="3" id="KW-1185">Reference proteome</keyword>
<evidence type="ECO:0000313" key="3">
    <source>
        <dbReference type="Proteomes" id="UP001583186"/>
    </source>
</evidence>
<accession>A0ABR3YIR9</accession>
<sequence length="310" mass="34417">MPTFRELPLDPSHPPHAAWGVWGQDDRLGTLNHLTPERVVEAARQVRSGVRIRLDLPLKQNFLRPGFRPSPVHEIYSIGDNMHDDKIHFNTQTSSQWDGFGHCGYSTGQFYNGVTADQIQSGASPIGIEAWSNQGIVGRGVLIDFAFYAKRHHMTGYDAASRSEISLDQLKVVAHESGITFQPGDILILRTGFVKACQNKTFDEQEVISHQSPGQYPGVSNSADVAEWLWDNQFAAVCGDCPSFEAWPPKDMRLHEILLAGFGMPIGELFDLEQLAEHCEKSQRWTFFLASSPMNIEGGVASPPNALAIF</sequence>
<gene>
    <name evidence="2" type="ORF">Sste5346_010076</name>
</gene>
<reference evidence="2 3" key="1">
    <citation type="journal article" date="2024" name="IMA Fungus">
        <title>IMA Genome - F19 : A genome assembly and annotation guide to empower mycologists, including annotated draft genome sequences of Ceratocystis pirilliformis, Diaporthe australafricana, Fusarium ophioides, Paecilomyces lecythidis, and Sporothrix stenoceras.</title>
        <authorList>
            <person name="Aylward J."/>
            <person name="Wilson A.M."/>
            <person name="Visagie C.M."/>
            <person name="Spraker J."/>
            <person name="Barnes I."/>
            <person name="Buitendag C."/>
            <person name="Ceriani C."/>
            <person name="Del Mar Angel L."/>
            <person name="du Plessis D."/>
            <person name="Fuchs T."/>
            <person name="Gasser K."/>
            <person name="Kramer D."/>
            <person name="Li W."/>
            <person name="Munsamy K."/>
            <person name="Piso A."/>
            <person name="Price J.L."/>
            <person name="Sonnekus B."/>
            <person name="Thomas C."/>
            <person name="van der Nest A."/>
            <person name="van Dijk A."/>
            <person name="van Heerden A."/>
            <person name="van Vuuren N."/>
            <person name="Yilmaz N."/>
            <person name="Duong T.A."/>
            <person name="van der Merwe N.A."/>
            <person name="Wingfield M.J."/>
            <person name="Wingfield B.D."/>
        </authorList>
    </citation>
    <scope>NUCLEOTIDE SEQUENCE [LARGE SCALE GENOMIC DNA]</scope>
    <source>
        <strain evidence="2 3">CMW 5346</strain>
    </source>
</reference>
<comment type="similarity">
    <text evidence="1">Belongs to the Cyclase 1 superfamily.</text>
</comment>
<dbReference type="InterPro" id="IPR007325">
    <property type="entry name" value="KFase/CYL"/>
</dbReference>
<organism evidence="2 3">
    <name type="scientific">Sporothrix stenoceras</name>
    <dbReference type="NCBI Taxonomy" id="5173"/>
    <lineage>
        <taxon>Eukaryota</taxon>
        <taxon>Fungi</taxon>
        <taxon>Dikarya</taxon>
        <taxon>Ascomycota</taxon>
        <taxon>Pezizomycotina</taxon>
        <taxon>Sordariomycetes</taxon>
        <taxon>Sordariomycetidae</taxon>
        <taxon>Ophiostomatales</taxon>
        <taxon>Ophiostomataceae</taxon>
        <taxon>Sporothrix</taxon>
    </lineage>
</organism>
<proteinExistence type="inferred from homology"/>
<protein>
    <recommendedName>
        <fullName evidence="4">Cyclase</fullName>
    </recommendedName>
</protein>
<dbReference type="Gene3D" id="3.50.30.50">
    <property type="entry name" value="Putative cyclase"/>
    <property type="match status" value="1"/>
</dbReference>
<dbReference type="Proteomes" id="UP001583186">
    <property type="component" value="Unassembled WGS sequence"/>
</dbReference>
<evidence type="ECO:0000313" key="2">
    <source>
        <dbReference type="EMBL" id="KAL1887681.1"/>
    </source>
</evidence>
<dbReference type="InterPro" id="IPR037175">
    <property type="entry name" value="KFase_sf"/>
</dbReference>
<dbReference type="SUPFAM" id="SSF102198">
    <property type="entry name" value="Putative cyclase"/>
    <property type="match status" value="1"/>
</dbReference>
<dbReference type="PANTHER" id="PTHR34861">
    <property type="match status" value="1"/>
</dbReference>
<name>A0ABR3YIR9_9PEZI</name>
<evidence type="ECO:0008006" key="4">
    <source>
        <dbReference type="Google" id="ProtNLM"/>
    </source>
</evidence>